<dbReference type="GO" id="GO:0006749">
    <property type="term" value="P:glutathione metabolic process"/>
    <property type="evidence" value="ECO:0007669"/>
    <property type="project" value="TreeGrafter"/>
</dbReference>
<gene>
    <name evidence="2" type="ORF">RRF57_003532</name>
</gene>
<dbReference type="InterPro" id="IPR051924">
    <property type="entry name" value="GST_Kappa/NadH"/>
</dbReference>
<dbReference type="SUPFAM" id="SSF52833">
    <property type="entry name" value="Thioredoxin-like"/>
    <property type="match status" value="1"/>
</dbReference>
<accession>A0AAN7Z3I8</accession>
<dbReference type="GO" id="GO:0004602">
    <property type="term" value="F:glutathione peroxidase activity"/>
    <property type="evidence" value="ECO:0007669"/>
    <property type="project" value="TreeGrafter"/>
</dbReference>
<dbReference type="EMBL" id="JAWHQM010000006">
    <property type="protein sequence ID" value="KAK5627817.1"/>
    <property type="molecule type" value="Genomic_DNA"/>
</dbReference>
<sequence>MWCGSLLNVGSVLQRDVPSEHILLRIDYAIETLYTHTRARIPTVIMGGRVECYLDIASYYCYIFFIQLQQNKELLKQNEIEIIIHPYILGAINVGSNNRPPWTVPAKAEYGKYTAARTAANVGLENLTVPEGLMELGKTVVPMRALTYIKTAFPPEVFKTTFAYFFHAFWTLSKFPVTPPVLKEVLSEVPLRFHLNCFDSPSSPSQSLLPNSYPSSEKLFIPEQVAQIIHGITTDAVKTELKARVDEALARGAFGAPWLWVTNDRGHSEPFWGSDVWNFVYEFLGTPYQKMQLLPPQKGSKL</sequence>
<name>A0AAN7Z3I8_9PEZI</name>
<comment type="caution">
    <text evidence="2">The sequence shown here is derived from an EMBL/GenBank/DDBJ whole genome shotgun (WGS) entry which is preliminary data.</text>
</comment>
<dbReference type="AlphaFoldDB" id="A0AAN7Z3I8"/>
<dbReference type="Gene3D" id="3.40.30.10">
    <property type="entry name" value="Glutaredoxin"/>
    <property type="match status" value="1"/>
</dbReference>
<feature type="domain" description="DSBA-like thioredoxin" evidence="1">
    <location>
        <begin position="50"/>
        <end position="189"/>
    </location>
</feature>
<dbReference type="InterPro" id="IPR001853">
    <property type="entry name" value="DSBA-like_thioredoxin_dom"/>
</dbReference>
<organism evidence="2 3">
    <name type="scientific">Xylaria bambusicola</name>
    <dbReference type="NCBI Taxonomy" id="326684"/>
    <lineage>
        <taxon>Eukaryota</taxon>
        <taxon>Fungi</taxon>
        <taxon>Dikarya</taxon>
        <taxon>Ascomycota</taxon>
        <taxon>Pezizomycotina</taxon>
        <taxon>Sordariomycetes</taxon>
        <taxon>Xylariomycetidae</taxon>
        <taxon>Xylariales</taxon>
        <taxon>Xylariaceae</taxon>
        <taxon>Xylaria</taxon>
    </lineage>
</organism>
<dbReference type="GO" id="GO:0005739">
    <property type="term" value="C:mitochondrion"/>
    <property type="evidence" value="ECO:0007669"/>
    <property type="project" value="TreeGrafter"/>
</dbReference>
<reference evidence="2 3" key="1">
    <citation type="submission" date="2023-10" db="EMBL/GenBank/DDBJ databases">
        <title>Draft genome sequence of Xylaria bambusicola isolate GMP-LS, the root and basal stem rot pathogen of sugarcane in Indonesia.</title>
        <authorList>
            <person name="Selvaraj P."/>
            <person name="Muralishankar V."/>
            <person name="Muruganantham S."/>
            <person name="Sp S."/>
            <person name="Haryani S."/>
            <person name="Lau K.J.X."/>
            <person name="Naqvi N.I."/>
        </authorList>
    </citation>
    <scope>NUCLEOTIDE SEQUENCE [LARGE SCALE GENOMIC DNA]</scope>
    <source>
        <strain evidence="2">GMP-LS</strain>
    </source>
</reference>
<keyword evidence="3" id="KW-1185">Reference proteome</keyword>
<dbReference type="GO" id="GO:0004364">
    <property type="term" value="F:glutathione transferase activity"/>
    <property type="evidence" value="ECO:0007669"/>
    <property type="project" value="TreeGrafter"/>
</dbReference>
<dbReference type="GO" id="GO:0005777">
    <property type="term" value="C:peroxisome"/>
    <property type="evidence" value="ECO:0007669"/>
    <property type="project" value="TreeGrafter"/>
</dbReference>
<dbReference type="PANTHER" id="PTHR42943:SF13">
    <property type="entry name" value="GLUTATHIONE S-TRANSFERASE KAPPA-RELATED"/>
    <property type="match status" value="1"/>
</dbReference>
<evidence type="ECO:0000259" key="1">
    <source>
        <dbReference type="Pfam" id="PF01323"/>
    </source>
</evidence>
<evidence type="ECO:0000313" key="3">
    <source>
        <dbReference type="Proteomes" id="UP001305414"/>
    </source>
</evidence>
<dbReference type="Pfam" id="PF01323">
    <property type="entry name" value="DSBA"/>
    <property type="match status" value="1"/>
</dbReference>
<evidence type="ECO:0000313" key="2">
    <source>
        <dbReference type="EMBL" id="KAK5627817.1"/>
    </source>
</evidence>
<proteinExistence type="predicted"/>
<protein>
    <recommendedName>
        <fullName evidence="1">DSBA-like thioredoxin domain-containing protein</fullName>
    </recommendedName>
</protein>
<dbReference type="PANTHER" id="PTHR42943">
    <property type="entry name" value="GLUTATHIONE S-TRANSFERASE KAPPA"/>
    <property type="match status" value="1"/>
</dbReference>
<dbReference type="Proteomes" id="UP001305414">
    <property type="component" value="Unassembled WGS sequence"/>
</dbReference>
<dbReference type="InterPro" id="IPR036249">
    <property type="entry name" value="Thioredoxin-like_sf"/>
</dbReference>